<evidence type="ECO:0000259" key="12">
    <source>
        <dbReference type="PROSITE" id="PS50109"/>
    </source>
</evidence>
<feature type="domain" description="Histidine kinase" evidence="12">
    <location>
        <begin position="300"/>
        <end position="521"/>
    </location>
</feature>
<keyword evidence="6 11" id="KW-0812">Transmembrane</keyword>
<proteinExistence type="predicted"/>
<dbReference type="CDD" id="cd00082">
    <property type="entry name" value="HisKA"/>
    <property type="match status" value="1"/>
</dbReference>
<evidence type="ECO:0000313" key="15">
    <source>
        <dbReference type="Proteomes" id="UP000198797"/>
    </source>
</evidence>
<keyword evidence="9" id="KW-0902">Two-component regulatory system</keyword>
<dbReference type="Pfam" id="PF00512">
    <property type="entry name" value="HisKA"/>
    <property type="match status" value="1"/>
</dbReference>
<dbReference type="SMART" id="SM00387">
    <property type="entry name" value="HATPase_c"/>
    <property type="match status" value="1"/>
</dbReference>
<keyword evidence="5" id="KW-0808">Transferase</keyword>
<gene>
    <name evidence="14" type="ORF">GA0070216_11112</name>
</gene>
<feature type="transmembrane region" description="Helical" evidence="11">
    <location>
        <begin position="75"/>
        <end position="99"/>
    </location>
</feature>
<accession>A0A1C4ZRH9</accession>
<dbReference type="RefSeq" id="WP_342670776.1">
    <property type="nucleotide sequence ID" value="NZ_FMCU01000011.1"/>
</dbReference>
<feature type="domain" description="HAMP" evidence="13">
    <location>
        <begin position="240"/>
        <end position="292"/>
    </location>
</feature>
<feature type="region of interest" description="Disordered" evidence="10">
    <location>
        <begin position="1"/>
        <end position="70"/>
    </location>
</feature>
<evidence type="ECO:0000256" key="11">
    <source>
        <dbReference type="SAM" id="Phobius"/>
    </source>
</evidence>
<evidence type="ECO:0000256" key="7">
    <source>
        <dbReference type="ARBA" id="ARBA00022777"/>
    </source>
</evidence>
<dbReference type="GO" id="GO:0000155">
    <property type="term" value="F:phosphorelay sensor kinase activity"/>
    <property type="evidence" value="ECO:0007669"/>
    <property type="project" value="InterPro"/>
</dbReference>
<keyword evidence="15" id="KW-1185">Reference proteome</keyword>
<keyword evidence="11" id="KW-0472">Membrane</keyword>
<reference evidence="15" key="1">
    <citation type="submission" date="2016-06" db="EMBL/GenBank/DDBJ databases">
        <authorList>
            <person name="Varghese N."/>
            <person name="Submissions Spin"/>
        </authorList>
    </citation>
    <scope>NUCLEOTIDE SEQUENCE [LARGE SCALE GENOMIC DNA]</scope>
    <source>
        <strain evidence="15">DSM 44100</strain>
    </source>
</reference>
<keyword evidence="7 14" id="KW-0418">Kinase</keyword>
<dbReference type="InterPro" id="IPR036890">
    <property type="entry name" value="HATPase_C_sf"/>
</dbReference>
<dbReference type="Gene3D" id="1.10.287.130">
    <property type="match status" value="1"/>
</dbReference>
<sequence length="528" mass="55374">MAEPATRPPTTPPPAGTTPPPPTAPLPTTPPQAAPPRAAPPRNAPPPARQSPAAPPPAAVRPRRRRPRRRFTHTLTARAVLVTCAVALVSVLVTALVAVPLAVRGVERRDQAALAAQARLAADVLRVRPSRQRDAAGDRLIRQLREQQIEVYVVQGGLADRPGLPRQVVNRISAGRDVSGRRFVNGQRTLVEGRALPGGEGVVLTRATPQGPWRQVLRALWLPLLAGLTAGAAAGLLLARRLARPIRHAATAAARLRAGDRAVRVPVEPPDEVADLAYALNGLAAALATSEGRQREFLLSVSHELRTPLTAIRGWAEALADGVIGADEAAATGRTMLTEAQHLDRLVADLLALARLEAVDFPLEPVPVDLTRLAVDAERTWSERCAAVGVPFRLEVPGTAVPAYTDPGRIRQVVDGLLENALRVVPPGASVVLAVRPAGAGPAAGGLVEVRDGGPGFTDDDLAVAFERGALHQRYRGVRKVGSGLGLALAAGLVRRLGGEIVAGHAAEGGAAFTVRLPAHPYPTRTSA</sequence>
<dbReference type="Pfam" id="PF00672">
    <property type="entry name" value="HAMP"/>
    <property type="match status" value="1"/>
</dbReference>
<evidence type="ECO:0000256" key="1">
    <source>
        <dbReference type="ARBA" id="ARBA00000085"/>
    </source>
</evidence>
<feature type="compositionally biased region" description="Pro residues" evidence="10">
    <location>
        <begin position="1"/>
        <end position="59"/>
    </location>
</feature>
<dbReference type="InterPro" id="IPR036097">
    <property type="entry name" value="HisK_dim/P_sf"/>
</dbReference>
<keyword evidence="4" id="KW-0597">Phosphoprotein</keyword>
<dbReference type="SMART" id="SM00304">
    <property type="entry name" value="HAMP"/>
    <property type="match status" value="1"/>
</dbReference>
<dbReference type="AlphaFoldDB" id="A0A1C4ZRH9"/>
<dbReference type="Gene3D" id="6.10.340.10">
    <property type="match status" value="1"/>
</dbReference>
<dbReference type="PANTHER" id="PTHR45436:SF5">
    <property type="entry name" value="SENSOR HISTIDINE KINASE TRCS"/>
    <property type="match status" value="1"/>
</dbReference>
<evidence type="ECO:0000256" key="2">
    <source>
        <dbReference type="ARBA" id="ARBA00004236"/>
    </source>
</evidence>
<dbReference type="EC" id="2.7.13.3" evidence="3"/>
<dbReference type="STRING" id="121616.GA0070216_11112"/>
<dbReference type="SMART" id="SM00388">
    <property type="entry name" value="HisKA"/>
    <property type="match status" value="1"/>
</dbReference>
<dbReference type="SUPFAM" id="SSF47384">
    <property type="entry name" value="Homodimeric domain of signal transducing histidine kinase"/>
    <property type="match status" value="1"/>
</dbReference>
<name>A0A1C4ZRH9_9ACTN</name>
<feature type="transmembrane region" description="Helical" evidence="11">
    <location>
        <begin position="219"/>
        <end position="239"/>
    </location>
</feature>
<dbReference type="PANTHER" id="PTHR45436">
    <property type="entry name" value="SENSOR HISTIDINE KINASE YKOH"/>
    <property type="match status" value="1"/>
</dbReference>
<evidence type="ECO:0000256" key="9">
    <source>
        <dbReference type="ARBA" id="ARBA00023012"/>
    </source>
</evidence>
<dbReference type="SUPFAM" id="SSF55874">
    <property type="entry name" value="ATPase domain of HSP90 chaperone/DNA topoisomerase II/histidine kinase"/>
    <property type="match status" value="1"/>
</dbReference>
<protein>
    <recommendedName>
        <fullName evidence="3">histidine kinase</fullName>
        <ecNumber evidence="3">2.7.13.3</ecNumber>
    </recommendedName>
</protein>
<evidence type="ECO:0000256" key="8">
    <source>
        <dbReference type="ARBA" id="ARBA00022989"/>
    </source>
</evidence>
<dbReference type="Gene3D" id="3.30.565.10">
    <property type="entry name" value="Histidine kinase-like ATPase, C-terminal domain"/>
    <property type="match status" value="1"/>
</dbReference>
<evidence type="ECO:0000256" key="10">
    <source>
        <dbReference type="SAM" id="MobiDB-lite"/>
    </source>
</evidence>
<dbReference type="PROSITE" id="PS50109">
    <property type="entry name" value="HIS_KIN"/>
    <property type="match status" value="1"/>
</dbReference>
<dbReference type="InterPro" id="IPR003594">
    <property type="entry name" value="HATPase_dom"/>
</dbReference>
<dbReference type="GO" id="GO:0005886">
    <property type="term" value="C:plasma membrane"/>
    <property type="evidence" value="ECO:0007669"/>
    <property type="project" value="UniProtKB-SubCell"/>
</dbReference>
<comment type="subcellular location">
    <subcellularLocation>
        <location evidence="2">Cell membrane</location>
    </subcellularLocation>
</comment>
<keyword evidence="8 11" id="KW-1133">Transmembrane helix</keyword>
<evidence type="ECO:0000256" key="5">
    <source>
        <dbReference type="ARBA" id="ARBA00022679"/>
    </source>
</evidence>
<dbReference type="InterPro" id="IPR003661">
    <property type="entry name" value="HisK_dim/P_dom"/>
</dbReference>
<dbReference type="InterPro" id="IPR050428">
    <property type="entry name" value="TCS_sensor_his_kinase"/>
</dbReference>
<evidence type="ECO:0000313" key="14">
    <source>
        <dbReference type="EMBL" id="SCF35603.1"/>
    </source>
</evidence>
<dbReference type="InterPro" id="IPR003660">
    <property type="entry name" value="HAMP_dom"/>
</dbReference>
<feature type="compositionally biased region" description="Basic residues" evidence="10">
    <location>
        <begin position="61"/>
        <end position="70"/>
    </location>
</feature>
<dbReference type="EMBL" id="FMCU01000011">
    <property type="protein sequence ID" value="SCF35603.1"/>
    <property type="molecule type" value="Genomic_DNA"/>
</dbReference>
<evidence type="ECO:0000256" key="3">
    <source>
        <dbReference type="ARBA" id="ARBA00012438"/>
    </source>
</evidence>
<organism evidence="14 15">
    <name type="scientific">Micromonospora matsumotoense</name>
    <dbReference type="NCBI Taxonomy" id="121616"/>
    <lineage>
        <taxon>Bacteria</taxon>
        <taxon>Bacillati</taxon>
        <taxon>Actinomycetota</taxon>
        <taxon>Actinomycetes</taxon>
        <taxon>Micromonosporales</taxon>
        <taxon>Micromonosporaceae</taxon>
        <taxon>Micromonospora</taxon>
    </lineage>
</organism>
<dbReference type="FunFam" id="1.10.287.130:FF:000001">
    <property type="entry name" value="Two-component sensor histidine kinase"/>
    <property type="match status" value="1"/>
</dbReference>
<comment type="catalytic activity">
    <reaction evidence="1">
        <text>ATP + protein L-histidine = ADP + protein N-phospho-L-histidine.</text>
        <dbReference type="EC" id="2.7.13.3"/>
    </reaction>
</comment>
<dbReference type="PROSITE" id="PS50885">
    <property type="entry name" value="HAMP"/>
    <property type="match status" value="1"/>
</dbReference>
<evidence type="ECO:0000259" key="13">
    <source>
        <dbReference type="PROSITE" id="PS50885"/>
    </source>
</evidence>
<dbReference type="SUPFAM" id="SSF158472">
    <property type="entry name" value="HAMP domain-like"/>
    <property type="match status" value="1"/>
</dbReference>
<dbReference type="Pfam" id="PF02518">
    <property type="entry name" value="HATPase_c"/>
    <property type="match status" value="1"/>
</dbReference>
<dbReference type="InterPro" id="IPR005467">
    <property type="entry name" value="His_kinase_dom"/>
</dbReference>
<dbReference type="Proteomes" id="UP000198797">
    <property type="component" value="Unassembled WGS sequence"/>
</dbReference>
<evidence type="ECO:0000256" key="4">
    <source>
        <dbReference type="ARBA" id="ARBA00022553"/>
    </source>
</evidence>
<evidence type="ECO:0000256" key="6">
    <source>
        <dbReference type="ARBA" id="ARBA00022692"/>
    </source>
</evidence>